<dbReference type="InterPro" id="IPR023385">
    <property type="entry name" value="YopX-like_C"/>
</dbReference>
<dbReference type="EMBL" id="UAVS01000005">
    <property type="protein sequence ID" value="SQA93780.1"/>
    <property type="molecule type" value="Genomic_DNA"/>
</dbReference>
<dbReference type="AlphaFoldDB" id="A0A2X2UWN5"/>
<accession>A0A2X2UWN5</accession>
<proteinExistence type="predicted"/>
<dbReference type="SUPFAM" id="SSF159006">
    <property type="entry name" value="YopX-like"/>
    <property type="match status" value="1"/>
</dbReference>
<feature type="domain" description="YopX protein" evidence="1">
    <location>
        <begin position="47"/>
        <end position="131"/>
    </location>
</feature>
<organism evidence="2 3">
    <name type="scientific">Capnocytophaga ochracea</name>
    <dbReference type="NCBI Taxonomy" id="1018"/>
    <lineage>
        <taxon>Bacteria</taxon>
        <taxon>Pseudomonadati</taxon>
        <taxon>Bacteroidota</taxon>
        <taxon>Flavobacteriia</taxon>
        <taxon>Flavobacteriales</taxon>
        <taxon>Flavobacteriaceae</taxon>
        <taxon>Capnocytophaga</taxon>
    </lineage>
</organism>
<dbReference type="Gene3D" id="2.30.30.290">
    <property type="entry name" value="YopX-like domains"/>
    <property type="match status" value="1"/>
</dbReference>
<evidence type="ECO:0000259" key="1">
    <source>
        <dbReference type="Pfam" id="PF09643"/>
    </source>
</evidence>
<dbReference type="Pfam" id="PF09643">
    <property type="entry name" value="YopX"/>
    <property type="match status" value="1"/>
</dbReference>
<dbReference type="RefSeq" id="WP_111972548.1">
    <property type="nucleotide sequence ID" value="NZ_UAVS01000005.1"/>
</dbReference>
<evidence type="ECO:0000313" key="3">
    <source>
        <dbReference type="Proteomes" id="UP000250169"/>
    </source>
</evidence>
<protein>
    <submittedName>
        <fullName evidence="2">YopX protein</fullName>
    </submittedName>
</protein>
<reference evidence="2 3" key="1">
    <citation type="submission" date="2018-06" db="EMBL/GenBank/DDBJ databases">
        <authorList>
            <consortium name="Pathogen Informatics"/>
            <person name="Doyle S."/>
        </authorList>
    </citation>
    <scope>NUCLEOTIDE SEQUENCE [LARGE SCALE GENOMIC DNA]</scope>
    <source>
        <strain evidence="2 3">NCTC11545</strain>
    </source>
</reference>
<evidence type="ECO:0000313" key="2">
    <source>
        <dbReference type="EMBL" id="SQA93780.1"/>
    </source>
</evidence>
<sequence length="136" mass="15871">MKTIKFRALSIFKGKEWLYGIPSWDFTHLFPTDEDNLDGFSCFECRPETISQFTGQYDKNGTEIYEGDILAHDYGGYSLIVYREECMAFCRIDAKNVGNINGYYNLREEAWLSCLQRAKVIGNQYENPELLNYNND</sequence>
<dbReference type="Proteomes" id="UP000250169">
    <property type="component" value="Unassembled WGS sequence"/>
</dbReference>
<gene>
    <name evidence="2" type="ORF">NCTC11545_01157</name>
</gene>
<name>A0A2X2UWN5_CAPOC</name>
<dbReference type="InterPro" id="IPR019096">
    <property type="entry name" value="YopX_protein"/>
</dbReference>